<dbReference type="GO" id="GO:0050660">
    <property type="term" value="F:flavin adenine dinucleotide binding"/>
    <property type="evidence" value="ECO:0007669"/>
    <property type="project" value="UniProtKB-UniRule"/>
</dbReference>
<dbReference type="SUPFAM" id="SSF69796">
    <property type="entry name" value="Thymidylate synthase-complementing protein Thy1"/>
    <property type="match status" value="1"/>
</dbReference>
<feature type="binding site" evidence="1">
    <location>
        <position position="246"/>
    </location>
    <ligand>
        <name>FAD</name>
        <dbReference type="ChEBI" id="CHEBI:57692"/>
        <note>ligand shared between neighboring subunits</note>
    </ligand>
</feature>
<dbReference type="EMBL" id="CP058708">
    <property type="protein sequence ID" value="QLH49730.1"/>
    <property type="molecule type" value="Genomic_DNA"/>
</dbReference>
<dbReference type="AlphaFoldDB" id="A0A7D5NAV1"/>
<dbReference type="PANTHER" id="PTHR34934">
    <property type="entry name" value="FLAVIN-DEPENDENT THYMIDYLATE SYNTHASE"/>
    <property type="match status" value="1"/>
</dbReference>
<evidence type="ECO:0000313" key="3">
    <source>
        <dbReference type="Proteomes" id="UP000509684"/>
    </source>
</evidence>
<feature type="active site" description="Involved in ionization of N3 of dUMP, leading to its activation" evidence="1">
    <location>
        <position position="251"/>
    </location>
</feature>
<keyword evidence="1 2" id="KW-0808">Transferase</keyword>
<dbReference type="GO" id="GO:0032259">
    <property type="term" value="P:methylation"/>
    <property type="evidence" value="ECO:0007669"/>
    <property type="project" value="UniProtKB-KW"/>
</dbReference>
<dbReference type="GO" id="GO:0004799">
    <property type="term" value="F:thymidylate synthase activity"/>
    <property type="evidence" value="ECO:0007669"/>
    <property type="project" value="TreeGrafter"/>
</dbReference>
<evidence type="ECO:0000313" key="2">
    <source>
        <dbReference type="EMBL" id="QLH49730.1"/>
    </source>
</evidence>
<feature type="binding site" evidence="1">
    <location>
        <begin position="240"/>
        <end position="242"/>
    </location>
    <ligand>
        <name>FAD</name>
        <dbReference type="ChEBI" id="CHEBI:57692"/>
        <note>ligand shared between neighboring subunits</note>
    </ligand>
</feature>
<dbReference type="Pfam" id="PF02511">
    <property type="entry name" value="Thy1"/>
    <property type="match status" value="1"/>
</dbReference>
<dbReference type="KEGG" id="acog:HWD57_08000"/>
<sequence>MQNPPPSQTLRPTIPAIDEILGKEFPVLDHGFVRVVDYMGGDAAVVQAARVSYGTGTKKVTQDRGLIRYLMRHRHTTPFEMCEIKFHVKLPIFVARQWIRHRTASVNEYSARYSILDKEFYIPDRTYIETALAHEKHTKQSARANDAGQQSLFEQEIDRPSLEATAVQSTSNKQGRGSLLDEDEATEALKAISRVSASAYSAYAKLLNEDGHANRVGIARELARIVLPTNYYTQWYWKTDLHNLLHFLSLRADSHAQAEIRAYAQVICSIVEKWTPHTWEAFNDYRLHSVNLSSTELSLLKKMLAGEAIDRSNSGLTEREWNEFGDKFGAGN</sequence>
<dbReference type="GO" id="GO:0006235">
    <property type="term" value="P:dTTP biosynthetic process"/>
    <property type="evidence" value="ECO:0007669"/>
    <property type="project" value="UniProtKB-UniRule"/>
</dbReference>
<dbReference type="NCBIfam" id="TIGR02170">
    <property type="entry name" value="thyX"/>
    <property type="match status" value="2"/>
</dbReference>
<feature type="binding site" evidence="1">
    <location>
        <position position="251"/>
    </location>
    <ligand>
        <name>dUMP</name>
        <dbReference type="ChEBI" id="CHEBI:246422"/>
        <note>ligand shared between dimeric partners</note>
    </ligand>
</feature>
<dbReference type="GO" id="GO:0050797">
    <property type="term" value="F:thymidylate synthase (FAD) activity"/>
    <property type="evidence" value="ECO:0007669"/>
    <property type="project" value="UniProtKB-UniRule"/>
</dbReference>
<dbReference type="InterPro" id="IPR003669">
    <property type="entry name" value="Thymidylate_synthase_ThyX"/>
</dbReference>
<feature type="binding site" description="in other chain" evidence="1">
    <location>
        <begin position="108"/>
        <end position="112"/>
    </location>
    <ligand>
        <name>dUMP</name>
        <dbReference type="ChEBI" id="CHEBI:246422"/>
        <note>ligand shared between dimeric partners</note>
    </ligand>
</feature>
<dbReference type="PROSITE" id="PS51331">
    <property type="entry name" value="THYX"/>
    <property type="match status" value="1"/>
</dbReference>
<comment type="pathway">
    <text evidence="1">Pyrimidine metabolism; dTTP biosynthesis.</text>
</comment>
<dbReference type="Proteomes" id="UP000509684">
    <property type="component" value="Chromosome"/>
</dbReference>
<reference evidence="2 3" key="1">
    <citation type="journal article" date="2019" name="Microbiome">
        <title>Annotated bacterial chromosomes from frame-shift-corrected long-read metagenomic data.</title>
        <authorList>
            <person name="Arumugam K."/>
            <person name="Bagci C."/>
            <person name="Bessarab I."/>
            <person name="Beier S."/>
            <person name="Buchfink B."/>
            <person name="Gorska A."/>
            <person name="Qiu G."/>
            <person name="Huson D.H."/>
            <person name="Williams R.B.H."/>
        </authorList>
    </citation>
    <scope>NUCLEOTIDE SEQUENCE [LARGE SCALE GENOMIC DNA]</scope>
    <source>
        <strain evidence="2">SSA1</strain>
    </source>
</reference>
<dbReference type="Gene3D" id="3.30.1360.170">
    <property type="match status" value="1"/>
</dbReference>
<keyword evidence="1" id="KW-0521">NADP</keyword>
<keyword evidence="1 2" id="KW-0489">Methyltransferase</keyword>
<accession>A0A7D5NAV1</accession>
<dbReference type="UniPathway" id="UPA00575"/>
<dbReference type="EC" id="2.1.1.148" evidence="1"/>
<comment type="similarity">
    <text evidence="1">Belongs to the thymidylate synthase ThyX family.</text>
</comment>
<comment type="catalytic activity">
    <reaction evidence="1">
        <text>dUMP + (6R)-5,10-methylene-5,6,7,8-tetrahydrofolate + NADPH + H(+) = dTMP + (6S)-5,6,7,8-tetrahydrofolate + NADP(+)</text>
        <dbReference type="Rhea" id="RHEA:29043"/>
        <dbReference type="ChEBI" id="CHEBI:15378"/>
        <dbReference type="ChEBI" id="CHEBI:15636"/>
        <dbReference type="ChEBI" id="CHEBI:57453"/>
        <dbReference type="ChEBI" id="CHEBI:57783"/>
        <dbReference type="ChEBI" id="CHEBI:58349"/>
        <dbReference type="ChEBI" id="CHEBI:63528"/>
        <dbReference type="ChEBI" id="CHEBI:246422"/>
        <dbReference type="EC" id="2.1.1.148"/>
    </reaction>
</comment>
<feature type="binding site" description="in other chain" evidence="1">
    <location>
        <position position="224"/>
    </location>
    <ligand>
        <name>dUMP</name>
        <dbReference type="ChEBI" id="CHEBI:246422"/>
        <note>ligand shared between dimeric partners</note>
    </ligand>
</feature>
<feature type="binding site" evidence="1">
    <location>
        <begin position="100"/>
        <end position="102"/>
    </location>
    <ligand>
        <name>FAD</name>
        <dbReference type="ChEBI" id="CHEBI:57692"/>
        <note>ligand shared between neighboring subunits</note>
    </ligand>
</feature>
<dbReference type="PANTHER" id="PTHR34934:SF1">
    <property type="entry name" value="FLAVIN-DEPENDENT THYMIDYLATE SYNTHASE"/>
    <property type="match status" value="1"/>
</dbReference>
<evidence type="ECO:0000256" key="1">
    <source>
        <dbReference type="HAMAP-Rule" id="MF_01408"/>
    </source>
</evidence>
<proteinExistence type="inferred from homology"/>
<dbReference type="CDD" id="cd20175">
    <property type="entry name" value="ThyX"/>
    <property type="match status" value="1"/>
</dbReference>
<dbReference type="GO" id="GO:0070402">
    <property type="term" value="F:NADPH binding"/>
    <property type="evidence" value="ECO:0007669"/>
    <property type="project" value="TreeGrafter"/>
</dbReference>
<keyword evidence="1" id="KW-0545">Nucleotide biosynthesis</keyword>
<dbReference type="InterPro" id="IPR036098">
    <property type="entry name" value="Thymidylate_synthase_ThyX_sf"/>
</dbReference>
<name>A0A7D5NAV1_9PROT</name>
<comment type="cofactor">
    <cofactor evidence="1">
        <name>FAD</name>
        <dbReference type="ChEBI" id="CHEBI:57692"/>
    </cofactor>
    <text evidence="1">Binds 4 FAD per tetramer. Each FAD binding site is formed by three monomers.</text>
</comment>
<comment type="subunit">
    <text evidence="1">Homotetramer.</text>
</comment>
<feature type="binding site" evidence="1">
    <location>
        <position position="77"/>
    </location>
    <ligand>
        <name>FAD</name>
        <dbReference type="ChEBI" id="CHEBI:57692"/>
        <note>ligand shared between neighboring subunits</note>
    </ligand>
</feature>
<comment type="function">
    <text evidence="1">Catalyzes the reductive methylation of 2'-deoxyuridine-5'-monophosphate (dUMP) to 2'-deoxythymidine-5'-monophosphate (dTMP) while utilizing 5,10-methylenetetrahydrofolate (mTHF) as the methyl donor, and NADPH and FADH(2) as the reductant.</text>
</comment>
<feature type="binding site" evidence="1">
    <location>
        <position position="108"/>
    </location>
    <ligand>
        <name>FAD</name>
        <dbReference type="ChEBI" id="CHEBI:57692"/>
        <note>ligand shared between neighboring subunits</note>
    </ligand>
</feature>
<keyword evidence="1" id="KW-0274">FAD</keyword>
<keyword evidence="1" id="KW-0285">Flavoprotein</keyword>
<gene>
    <name evidence="1 2" type="primary">thyX</name>
    <name evidence="2" type="ORF">HWD57_08000</name>
</gene>
<dbReference type="GO" id="GO:0006231">
    <property type="term" value="P:dTMP biosynthetic process"/>
    <property type="evidence" value="ECO:0007669"/>
    <property type="project" value="UniProtKB-UniRule"/>
</dbReference>
<feature type="binding site" evidence="1">
    <location>
        <begin position="97"/>
        <end position="100"/>
    </location>
    <ligand>
        <name>dUMP</name>
        <dbReference type="ChEBI" id="CHEBI:246422"/>
        <note>ligand shared between dimeric partners</note>
    </ligand>
</feature>
<organism evidence="2 3">
    <name type="scientific">Candidatus Accumulibacter cognatus</name>
    <dbReference type="NCBI Taxonomy" id="2954383"/>
    <lineage>
        <taxon>Bacteria</taxon>
        <taxon>Pseudomonadati</taxon>
        <taxon>Pseudomonadota</taxon>
        <taxon>Betaproteobacteria</taxon>
        <taxon>Candidatus Accumulibacter</taxon>
    </lineage>
</organism>
<protein>
    <recommendedName>
        <fullName evidence="1">Flavin-dependent thymidylate synthase</fullName>
        <shortName evidence="1">FDTS</shortName>
        <ecNumber evidence="1">2.1.1.148</ecNumber>
    </recommendedName>
    <alternativeName>
        <fullName evidence="1">FAD-dependent thymidylate synthase</fullName>
    </alternativeName>
    <alternativeName>
        <fullName evidence="1">Thymidylate synthase ThyX</fullName>
        <shortName evidence="1">TS</shortName>
        <shortName evidence="1">TSase</shortName>
    </alternativeName>
</protein>
<dbReference type="HAMAP" id="MF_01408">
    <property type="entry name" value="ThyX"/>
    <property type="match status" value="1"/>
</dbReference>